<accession>A0ABY6HTJ8</accession>
<evidence type="ECO:0000313" key="1">
    <source>
        <dbReference type="EMBL" id="UYP46845.1"/>
    </source>
</evidence>
<protein>
    <submittedName>
        <fullName evidence="1">Uncharacterized protein</fullName>
    </submittedName>
</protein>
<dbReference type="Proteomes" id="UP001208689">
    <property type="component" value="Chromosome"/>
</dbReference>
<sequence length="84" mass="10213">MCFSYRYWRPLNVRKIDQSVSRLFQKLEPFCRITSFNHGIIRNCSRISQIPSYFFFFQFLLLYPLIQKLIQKIIGVKKNTTLKM</sequence>
<evidence type="ECO:0000313" key="2">
    <source>
        <dbReference type="Proteomes" id="UP001208689"/>
    </source>
</evidence>
<dbReference type="EMBL" id="CP104013">
    <property type="protein sequence ID" value="UYP46845.1"/>
    <property type="molecule type" value="Genomic_DNA"/>
</dbReference>
<proteinExistence type="predicted"/>
<organism evidence="1 2">
    <name type="scientific">Candidatus Lokiarchaeum ossiferum</name>
    <dbReference type="NCBI Taxonomy" id="2951803"/>
    <lineage>
        <taxon>Archaea</taxon>
        <taxon>Promethearchaeati</taxon>
        <taxon>Promethearchaeota</taxon>
        <taxon>Promethearchaeia</taxon>
        <taxon>Promethearchaeales</taxon>
        <taxon>Promethearchaeaceae</taxon>
        <taxon>Candidatus Lokiarchaeum</taxon>
    </lineage>
</organism>
<keyword evidence="2" id="KW-1185">Reference proteome</keyword>
<reference evidence="1" key="1">
    <citation type="submission" date="2022-09" db="EMBL/GenBank/DDBJ databases">
        <title>Actin cytoskeleton and complex cell architecture in an #Asgard archaeon.</title>
        <authorList>
            <person name="Ponce Toledo R.I."/>
            <person name="Schleper C."/>
            <person name="Rodrigues Oliveira T."/>
            <person name="Wollweber F."/>
            <person name="Xu J."/>
            <person name="Rittmann S."/>
            <person name="Klingl A."/>
            <person name="Pilhofer M."/>
        </authorList>
    </citation>
    <scope>NUCLEOTIDE SEQUENCE</scope>
    <source>
        <strain evidence="1">B-35</strain>
    </source>
</reference>
<gene>
    <name evidence="1" type="ORF">NEF87_003130</name>
</gene>
<name>A0ABY6HTJ8_9ARCH</name>